<name>A0A7C2BEZ4_THERO</name>
<evidence type="ECO:0000256" key="6">
    <source>
        <dbReference type="ARBA" id="ARBA00022679"/>
    </source>
</evidence>
<dbReference type="EC" id="2.3.2.3" evidence="3"/>
<evidence type="ECO:0000256" key="5">
    <source>
        <dbReference type="ARBA" id="ARBA00022475"/>
    </source>
</evidence>
<dbReference type="Pfam" id="PF09924">
    <property type="entry name" value="LPG_synthase_C"/>
    <property type="match status" value="1"/>
</dbReference>
<evidence type="ECO:0000256" key="7">
    <source>
        <dbReference type="ARBA" id="ARBA00022692"/>
    </source>
</evidence>
<comment type="similarity">
    <text evidence="2">Belongs to the LPG synthase family.</text>
</comment>
<evidence type="ECO:0000256" key="11">
    <source>
        <dbReference type="ARBA" id="ARBA00023251"/>
    </source>
</evidence>
<dbReference type="InterPro" id="IPR024320">
    <property type="entry name" value="LPG_synthase_C"/>
</dbReference>
<feature type="domain" description="Phosphatidylglycerol lysyltransferase C-terminal" evidence="14">
    <location>
        <begin position="552"/>
        <end position="842"/>
    </location>
</feature>
<accession>A0A7C2BEZ4</accession>
<evidence type="ECO:0000256" key="10">
    <source>
        <dbReference type="ARBA" id="ARBA00023136"/>
    </source>
</evidence>
<dbReference type="InterPro" id="IPR051211">
    <property type="entry name" value="PG_lysyltransferase"/>
</dbReference>
<dbReference type="GO" id="GO:0046677">
    <property type="term" value="P:response to antibiotic"/>
    <property type="evidence" value="ECO:0007669"/>
    <property type="project" value="UniProtKB-KW"/>
</dbReference>
<comment type="caution">
    <text evidence="15">The sequence shown here is derived from an EMBL/GenBank/DDBJ whole genome shotgun (WGS) entry which is preliminary data.</text>
</comment>
<keyword evidence="6" id="KW-0808">Transferase</keyword>
<dbReference type="GO" id="GO:0005886">
    <property type="term" value="C:plasma membrane"/>
    <property type="evidence" value="ECO:0007669"/>
    <property type="project" value="UniProtKB-SubCell"/>
</dbReference>
<dbReference type="AlphaFoldDB" id="A0A7C2BEZ4"/>
<comment type="subcellular location">
    <subcellularLocation>
        <location evidence="1">Cell membrane</location>
        <topology evidence="1">Multi-pass membrane protein</topology>
    </subcellularLocation>
</comment>
<evidence type="ECO:0000256" key="8">
    <source>
        <dbReference type="ARBA" id="ARBA00022989"/>
    </source>
</evidence>
<organism evidence="15">
    <name type="scientific">Thermomicrobium roseum</name>
    <dbReference type="NCBI Taxonomy" id="500"/>
    <lineage>
        <taxon>Bacteria</taxon>
        <taxon>Pseudomonadati</taxon>
        <taxon>Thermomicrobiota</taxon>
        <taxon>Thermomicrobia</taxon>
        <taxon>Thermomicrobiales</taxon>
        <taxon>Thermomicrobiaceae</taxon>
        <taxon>Thermomicrobium</taxon>
    </lineage>
</organism>
<dbReference type="Pfam" id="PF03706">
    <property type="entry name" value="LPG_synthase_TM"/>
    <property type="match status" value="1"/>
</dbReference>
<evidence type="ECO:0000256" key="1">
    <source>
        <dbReference type="ARBA" id="ARBA00004651"/>
    </source>
</evidence>
<sequence length="886" mass="99876">MSYRMITFAYERLRSWFPRVALLLFIGLIALFLFRRRWELESLWHLQLVHPWWLLLTVLAQGFVLSSIAVQLQLLLARLDRRLPLRTVLAADLHRVAVSSVVPAGAAVGALVFARQLETQGIRREASLTAILLYGALGAVSFFALTPFTLFFVARQDTIPIALRSTVALLAGIGLLAALLLGGALVLSRRIRTSVQRWPKVNTLLSVREAIPHRTLVAVFLLAIAVDLLNVLILGGALRALGYPVSWDKVLIAYQLGYFFAFVLPVAQGTGAVELAGSATLHMLGLPGSVAVAAILLWRAHEFWAPLLAGTALWLQREPLVRRAVDRFPALLLFWSGFVSIFGLLEPHHHRVFPRGLERAVLLEPWELSRHTELLLGFGSLLVAQQVWRLKRTGWFLAVLLSGITIVQQALGRRDLLVLVLSGLAFSVLVVRWRAYRVRSDVPSILRGVSFAAFSILVVVAYGATGLVLLSRHALAPPIHQWWEAVHILIVSGFGLGTWPVHAETRYGAWFLDSVGVLAAAALLSAVWSLGRPVVWRYWGHPAERARARVLIERCGNSSLDFFKWWPDKVFYFSRDEDGVVSYRPLRGVALVLGDPNACGEEAFDRLLRDFLDFCELNDWEPAFHQVGTRFLPRYAAYGFKWLKVGEEAIVDLGEWSLERPGFKELRYMVRRLRRQGYRFEVRQPPQDDTLLRELEEVNREWLTVPGRRERYFTLGQFSPSYLRTTPVALLRDAAGKVVAFTNLIPSGVDGEITIDLMRRRLEPHGAMEVLLASVLDYCREAGYQRFSLGLAPLVGVELPVPGMDPVRERFSRALEHLFSFRGLYHFKEKFGPRWESRYLVYRSVAALPAVLLAIVEATEGRSSRTRATAVLEDPHSDWFLLPQND</sequence>
<evidence type="ECO:0000256" key="13">
    <source>
        <dbReference type="ARBA" id="ARBA00047540"/>
    </source>
</evidence>
<evidence type="ECO:0000256" key="2">
    <source>
        <dbReference type="ARBA" id="ARBA00008627"/>
    </source>
</evidence>
<evidence type="ECO:0000256" key="3">
    <source>
        <dbReference type="ARBA" id="ARBA00012014"/>
    </source>
</evidence>
<evidence type="ECO:0000313" key="15">
    <source>
        <dbReference type="EMBL" id="HEF64345.1"/>
    </source>
</evidence>
<dbReference type="GO" id="GO:0050071">
    <property type="term" value="F:phosphatidylglycerol lysyltransferase activity"/>
    <property type="evidence" value="ECO:0007669"/>
    <property type="project" value="UniProtKB-EC"/>
</dbReference>
<evidence type="ECO:0000256" key="12">
    <source>
        <dbReference type="ARBA" id="ARBA00031899"/>
    </source>
</evidence>
<keyword evidence="8" id="KW-1133">Transmembrane helix</keyword>
<dbReference type="InterPro" id="IPR022791">
    <property type="entry name" value="L-PG_synthase/AglD"/>
</dbReference>
<proteinExistence type="inferred from homology"/>
<protein>
    <recommendedName>
        <fullName evidence="4">Phosphatidylglycerol lysyltransferase</fullName>
        <ecNumber evidence="3">2.3.2.3</ecNumber>
    </recommendedName>
    <alternativeName>
        <fullName evidence="12">Lysylphosphatidylglycerol synthase</fullName>
    </alternativeName>
</protein>
<dbReference type="InterPro" id="IPR016181">
    <property type="entry name" value="Acyl_CoA_acyltransferase"/>
</dbReference>
<dbReference type="GO" id="GO:0006629">
    <property type="term" value="P:lipid metabolic process"/>
    <property type="evidence" value="ECO:0007669"/>
    <property type="project" value="UniProtKB-KW"/>
</dbReference>
<dbReference type="SUPFAM" id="SSF55729">
    <property type="entry name" value="Acyl-CoA N-acyltransferases (Nat)"/>
    <property type="match status" value="1"/>
</dbReference>
<evidence type="ECO:0000256" key="9">
    <source>
        <dbReference type="ARBA" id="ARBA00023098"/>
    </source>
</evidence>
<keyword evidence="5" id="KW-1003">Cell membrane</keyword>
<comment type="catalytic activity">
    <reaction evidence="13">
        <text>L-lysyl-tRNA(Lys) + a 1,2-diacyl-sn-glycero-3-phospho-(1'-sn-glycerol) = a 1,2-diacyl-sn-glycero-3-phospho-1'-(3'-O-L-lysyl)-sn-glycerol + tRNA(Lys)</text>
        <dbReference type="Rhea" id="RHEA:10668"/>
        <dbReference type="Rhea" id="RHEA-COMP:9696"/>
        <dbReference type="Rhea" id="RHEA-COMP:9697"/>
        <dbReference type="ChEBI" id="CHEBI:64716"/>
        <dbReference type="ChEBI" id="CHEBI:75792"/>
        <dbReference type="ChEBI" id="CHEBI:78442"/>
        <dbReference type="ChEBI" id="CHEBI:78529"/>
        <dbReference type="EC" id="2.3.2.3"/>
    </reaction>
</comment>
<dbReference type="EMBL" id="DSJL01000002">
    <property type="protein sequence ID" value="HEF64345.1"/>
    <property type="molecule type" value="Genomic_DNA"/>
</dbReference>
<dbReference type="GO" id="GO:0055091">
    <property type="term" value="P:phospholipid homeostasis"/>
    <property type="evidence" value="ECO:0007669"/>
    <property type="project" value="TreeGrafter"/>
</dbReference>
<gene>
    <name evidence="15" type="ORF">ENP47_01855</name>
</gene>
<keyword evidence="9" id="KW-0443">Lipid metabolism</keyword>
<keyword evidence="7" id="KW-0812">Transmembrane</keyword>
<dbReference type="PANTHER" id="PTHR34697">
    <property type="entry name" value="PHOSPHATIDYLGLYCEROL LYSYLTRANSFERASE"/>
    <property type="match status" value="1"/>
</dbReference>
<evidence type="ECO:0000259" key="14">
    <source>
        <dbReference type="Pfam" id="PF09924"/>
    </source>
</evidence>
<reference evidence="15" key="1">
    <citation type="journal article" date="2020" name="mSystems">
        <title>Genome- and Community-Level Interaction Insights into Carbon Utilization and Element Cycling Functions of Hydrothermarchaeota in Hydrothermal Sediment.</title>
        <authorList>
            <person name="Zhou Z."/>
            <person name="Liu Y."/>
            <person name="Xu W."/>
            <person name="Pan J."/>
            <person name="Luo Z.H."/>
            <person name="Li M."/>
        </authorList>
    </citation>
    <scope>NUCLEOTIDE SEQUENCE [LARGE SCALE GENOMIC DNA]</scope>
    <source>
        <strain evidence="15">SpSt-222</strain>
    </source>
</reference>
<evidence type="ECO:0000256" key="4">
    <source>
        <dbReference type="ARBA" id="ARBA00021546"/>
    </source>
</evidence>
<keyword evidence="11" id="KW-0046">Antibiotic resistance</keyword>
<dbReference type="PANTHER" id="PTHR34697:SF2">
    <property type="entry name" value="PHOSPHATIDYLGLYCEROL LYSYLTRANSFERASE"/>
    <property type="match status" value="1"/>
</dbReference>
<keyword evidence="10" id="KW-0472">Membrane</keyword>